<name>A0A9P0L107_ACAOB</name>
<comment type="caution">
    <text evidence="1">The sequence shown here is derived from an EMBL/GenBank/DDBJ whole genome shotgun (WGS) entry which is preliminary data.</text>
</comment>
<gene>
    <name evidence="1" type="ORF">ACAOBT_LOCUS16879</name>
</gene>
<evidence type="ECO:0000313" key="2">
    <source>
        <dbReference type="Proteomes" id="UP001152888"/>
    </source>
</evidence>
<organism evidence="1 2">
    <name type="scientific">Acanthoscelides obtectus</name>
    <name type="common">Bean weevil</name>
    <name type="synonym">Bruchus obtectus</name>
    <dbReference type="NCBI Taxonomy" id="200917"/>
    <lineage>
        <taxon>Eukaryota</taxon>
        <taxon>Metazoa</taxon>
        <taxon>Ecdysozoa</taxon>
        <taxon>Arthropoda</taxon>
        <taxon>Hexapoda</taxon>
        <taxon>Insecta</taxon>
        <taxon>Pterygota</taxon>
        <taxon>Neoptera</taxon>
        <taxon>Endopterygota</taxon>
        <taxon>Coleoptera</taxon>
        <taxon>Polyphaga</taxon>
        <taxon>Cucujiformia</taxon>
        <taxon>Chrysomeloidea</taxon>
        <taxon>Chrysomelidae</taxon>
        <taxon>Bruchinae</taxon>
        <taxon>Bruchini</taxon>
        <taxon>Acanthoscelides</taxon>
    </lineage>
</organism>
<reference evidence="1" key="1">
    <citation type="submission" date="2022-03" db="EMBL/GenBank/DDBJ databases">
        <authorList>
            <person name="Sayadi A."/>
        </authorList>
    </citation>
    <scope>NUCLEOTIDE SEQUENCE</scope>
</reference>
<dbReference type="AlphaFoldDB" id="A0A9P0L107"/>
<keyword evidence="2" id="KW-1185">Reference proteome</keyword>
<evidence type="ECO:0000313" key="1">
    <source>
        <dbReference type="EMBL" id="CAH1985778.1"/>
    </source>
</evidence>
<proteinExistence type="predicted"/>
<dbReference type="Proteomes" id="UP001152888">
    <property type="component" value="Unassembled WGS sequence"/>
</dbReference>
<dbReference type="EMBL" id="CAKOFQ010006986">
    <property type="protein sequence ID" value="CAH1985778.1"/>
    <property type="molecule type" value="Genomic_DNA"/>
</dbReference>
<sequence length="99" mass="11018">MKQVLSVNVFNLTKHCVGIQCDITVVRFSIFETPSDRWFKVALPSRIHPSDCTSQNAGSGVTELSRPGCEVISNFVWKTCAVDCLCKIPSSQCPRRLTK</sequence>
<accession>A0A9P0L107</accession>
<protein>
    <submittedName>
        <fullName evidence="1">Uncharacterized protein</fullName>
    </submittedName>
</protein>